<gene>
    <name evidence="2" type="ORF">SAMN04488058_10678</name>
</gene>
<proteinExistence type="predicted"/>
<evidence type="ECO:0000313" key="3">
    <source>
        <dbReference type="Proteomes" id="UP000199223"/>
    </source>
</evidence>
<keyword evidence="1" id="KW-0732">Signal</keyword>
<accession>A0A1H6Y8D9</accession>
<name>A0A1H6Y8D9_9DEIO</name>
<keyword evidence="3" id="KW-1185">Reference proteome</keyword>
<dbReference type="EMBL" id="FNZA01000006">
    <property type="protein sequence ID" value="SEJ33462.1"/>
    <property type="molecule type" value="Genomic_DNA"/>
</dbReference>
<feature type="signal peptide" evidence="1">
    <location>
        <begin position="1"/>
        <end position="24"/>
    </location>
</feature>
<feature type="chain" id="PRO_5011788780" description="Sigma E regulatory protein, MucB/RseB" evidence="1">
    <location>
        <begin position="25"/>
        <end position="262"/>
    </location>
</feature>
<evidence type="ECO:0000313" key="2">
    <source>
        <dbReference type="EMBL" id="SEJ33462.1"/>
    </source>
</evidence>
<evidence type="ECO:0000256" key="1">
    <source>
        <dbReference type="SAM" id="SignalP"/>
    </source>
</evidence>
<dbReference type="STRING" id="856736.SAMN04488058_10678"/>
<reference evidence="3" key="1">
    <citation type="submission" date="2016-10" db="EMBL/GenBank/DDBJ databases">
        <authorList>
            <person name="Varghese N."/>
            <person name="Submissions S."/>
        </authorList>
    </citation>
    <scope>NUCLEOTIDE SEQUENCE [LARGE SCALE GENOMIC DNA]</scope>
    <source>
        <strain evidence="3">CGMCC 1.10218</strain>
    </source>
</reference>
<sequence>MVRRRLSGLLAALLVLPAVSAQNAAPLPAELSRALNRSRSFAARGQVEVTVLFPPRAVPTRQVGQLPAVPFRPGMIARNFTVSQSTGPAVAGRSTTRYDLTPRNPQAPRWTLWIDQAWAVPLAFEERSAGGAVARRATFQKVNAGLARVERPVPAVPEGLRAAVMRTLPGLRFPDGFVPVALERAAPRWQVTLSDGLNTLSLVTAPRDVKAAPGVASRQVGGRFVWLTGNLPQEGLSAALSGIRKIDEAALGTFLTASSSSP</sequence>
<dbReference type="RefSeq" id="WP_092264272.1">
    <property type="nucleotide sequence ID" value="NZ_FNZA01000006.1"/>
</dbReference>
<protein>
    <recommendedName>
        <fullName evidence="4">Sigma E regulatory protein, MucB/RseB</fullName>
    </recommendedName>
</protein>
<evidence type="ECO:0008006" key="4">
    <source>
        <dbReference type="Google" id="ProtNLM"/>
    </source>
</evidence>
<dbReference type="Proteomes" id="UP000199223">
    <property type="component" value="Unassembled WGS sequence"/>
</dbReference>
<dbReference type="Gene3D" id="2.50.20.10">
    <property type="entry name" value="Lipoprotein localisation LolA/LolB/LppX"/>
    <property type="match status" value="1"/>
</dbReference>
<dbReference type="OrthoDB" id="64414at2"/>
<organism evidence="2 3">
    <name type="scientific">Deinococcus reticulitermitis</name>
    <dbReference type="NCBI Taxonomy" id="856736"/>
    <lineage>
        <taxon>Bacteria</taxon>
        <taxon>Thermotogati</taxon>
        <taxon>Deinococcota</taxon>
        <taxon>Deinococci</taxon>
        <taxon>Deinococcales</taxon>
        <taxon>Deinococcaceae</taxon>
        <taxon>Deinococcus</taxon>
    </lineage>
</organism>
<dbReference type="AlphaFoldDB" id="A0A1H6Y8D9"/>